<dbReference type="AlphaFoldDB" id="A0A645BEW3"/>
<keyword evidence="2 5" id="KW-0812">Transmembrane</keyword>
<keyword evidence="6" id="KW-0808">Transferase</keyword>
<evidence type="ECO:0000256" key="1">
    <source>
        <dbReference type="ARBA" id="ARBA00004141"/>
    </source>
</evidence>
<feature type="transmembrane region" description="Helical" evidence="5">
    <location>
        <begin position="95"/>
        <end position="116"/>
    </location>
</feature>
<proteinExistence type="predicted"/>
<feature type="transmembrane region" description="Helical" evidence="5">
    <location>
        <begin position="225"/>
        <end position="244"/>
    </location>
</feature>
<feature type="transmembrane region" description="Helical" evidence="5">
    <location>
        <begin position="170"/>
        <end position="188"/>
    </location>
</feature>
<dbReference type="GO" id="GO:0016020">
    <property type="term" value="C:membrane"/>
    <property type="evidence" value="ECO:0007669"/>
    <property type="project" value="UniProtKB-SubCell"/>
</dbReference>
<dbReference type="PANTHER" id="PTHR13285:SF18">
    <property type="entry name" value="PROTEIN-CYSTEINE N-PALMITOYLTRANSFERASE RASP"/>
    <property type="match status" value="1"/>
</dbReference>
<comment type="caution">
    <text evidence="6">The sequence shown here is derived from an EMBL/GenBank/DDBJ whole genome shotgun (WGS) entry which is preliminary data.</text>
</comment>
<protein>
    <submittedName>
        <fullName evidence="6">Peptidoglycan O-acetyltransferase</fullName>
        <ecNumber evidence="6">2.3.1.-</ecNumber>
    </submittedName>
</protein>
<feature type="transmembrane region" description="Helical" evidence="5">
    <location>
        <begin position="137"/>
        <end position="164"/>
    </location>
</feature>
<keyword evidence="3 5" id="KW-1133">Transmembrane helix</keyword>
<dbReference type="InterPro" id="IPR051085">
    <property type="entry name" value="MB_O-acyltransferase"/>
</dbReference>
<dbReference type="EMBL" id="VSSQ01019719">
    <property type="protein sequence ID" value="MPM63995.1"/>
    <property type="molecule type" value="Genomic_DNA"/>
</dbReference>
<keyword evidence="6" id="KW-0012">Acyltransferase</keyword>
<accession>A0A645BEW3</accession>
<dbReference type="InterPro" id="IPR004299">
    <property type="entry name" value="MBOAT_fam"/>
</dbReference>
<feature type="transmembrane region" description="Helical" evidence="5">
    <location>
        <begin position="71"/>
        <end position="89"/>
    </location>
</feature>
<dbReference type="GO" id="GO:0016746">
    <property type="term" value="F:acyltransferase activity"/>
    <property type="evidence" value="ECO:0007669"/>
    <property type="project" value="UniProtKB-KW"/>
</dbReference>
<name>A0A645BEW3_9ZZZZ</name>
<evidence type="ECO:0000256" key="3">
    <source>
        <dbReference type="ARBA" id="ARBA00022989"/>
    </source>
</evidence>
<evidence type="ECO:0000313" key="6">
    <source>
        <dbReference type="EMBL" id="MPM63995.1"/>
    </source>
</evidence>
<evidence type="ECO:0000256" key="5">
    <source>
        <dbReference type="SAM" id="Phobius"/>
    </source>
</evidence>
<sequence>MGVSEALGIRLAENFKTPYFASSIADFWRRWHITLGTWFRNYLYYPLLRSRLFTASGKKIAKLSNKKTSRLITSVLGLGITWLLIGMWHGSSVHYVIYGLYHGTFIIMETLFGSFYQKTKKWLKISDKNIVWRAFQILRTFMIVCFGYIFFRASSMTAVLTIIRKIFTDISFSAAAMETFYTATRVYLSTFQIHIINYSLIFLLLIEIIEARSALFVWFNKQPLLVRWLCLYLLIGATLFLGCYGSNDASSFIYFQF</sequence>
<evidence type="ECO:0000256" key="4">
    <source>
        <dbReference type="ARBA" id="ARBA00023136"/>
    </source>
</evidence>
<gene>
    <name evidence="6" type="primary">patA_51</name>
    <name evidence="6" type="ORF">SDC9_110880</name>
</gene>
<dbReference type="PANTHER" id="PTHR13285">
    <property type="entry name" value="ACYLTRANSFERASE"/>
    <property type="match status" value="1"/>
</dbReference>
<evidence type="ECO:0000256" key="2">
    <source>
        <dbReference type="ARBA" id="ARBA00022692"/>
    </source>
</evidence>
<keyword evidence="4 5" id="KW-0472">Membrane</keyword>
<comment type="subcellular location">
    <subcellularLocation>
        <location evidence="1">Membrane</location>
        <topology evidence="1">Multi-pass membrane protein</topology>
    </subcellularLocation>
</comment>
<organism evidence="6">
    <name type="scientific">bioreactor metagenome</name>
    <dbReference type="NCBI Taxonomy" id="1076179"/>
    <lineage>
        <taxon>unclassified sequences</taxon>
        <taxon>metagenomes</taxon>
        <taxon>ecological metagenomes</taxon>
    </lineage>
</organism>
<feature type="transmembrane region" description="Helical" evidence="5">
    <location>
        <begin position="200"/>
        <end position="219"/>
    </location>
</feature>
<reference evidence="6" key="1">
    <citation type="submission" date="2019-08" db="EMBL/GenBank/DDBJ databases">
        <authorList>
            <person name="Kucharzyk K."/>
            <person name="Murdoch R.W."/>
            <person name="Higgins S."/>
            <person name="Loffler F."/>
        </authorList>
    </citation>
    <scope>NUCLEOTIDE SEQUENCE</scope>
</reference>
<dbReference type="Pfam" id="PF03062">
    <property type="entry name" value="MBOAT"/>
    <property type="match status" value="1"/>
</dbReference>
<dbReference type="EC" id="2.3.1.-" evidence="6"/>